<dbReference type="SUPFAM" id="SSF116726">
    <property type="entry name" value="TrkA C-terminal domain-like"/>
    <property type="match status" value="1"/>
</dbReference>
<gene>
    <name evidence="12" type="ordered locus">Deima_1993</name>
</gene>
<feature type="transmembrane region" description="Helical" evidence="10">
    <location>
        <begin position="200"/>
        <end position="220"/>
    </location>
</feature>
<feature type="transmembrane region" description="Helical" evidence="10">
    <location>
        <begin position="120"/>
        <end position="144"/>
    </location>
</feature>
<name>E8U999_DEIML</name>
<dbReference type="GO" id="GO:0034707">
    <property type="term" value="C:chloride channel complex"/>
    <property type="evidence" value="ECO:0007669"/>
    <property type="project" value="UniProtKB-KW"/>
</dbReference>
<evidence type="ECO:0000313" key="13">
    <source>
        <dbReference type="Proteomes" id="UP000008635"/>
    </source>
</evidence>
<dbReference type="OrthoDB" id="57273at2"/>
<dbReference type="GO" id="GO:0008324">
    <property type="term" value="F:monoatomic cation transmembrane transporter activity"/>
    <property type="evidence" value="ECO:0007669"/>
    <property type="project" value="InterPro"/>
</dbReference>
<dbReference type="GO" id="GO:0006813">
    <property type="term" value="P:potassium ion transport"/>
    <property type="evidence" value="ECO:0007669"/>
    <property type="project" value="InterPro"/>
</dbReference>
<feature type="transmembrane region" description="Helical" evidence="10">
    <location>
        <begin position="240"/>
        <end position="260"/>
    </location>
</feature>
<organism evidence="12 13">
    <name type="scientific">Deinococcus maricopensis (strain DSM 21211 / LMG 22137 / NRRL B-23946 / LB-34)</name>
    <dbReference type="NCBI Taxonomy" id="709986"/>
    <lineage>
        <taxon>Bacteria</taxon>
        <taxon>Thermotogati</taxon>
        <taxon>Deinococcota</taxon>
        <taxon>Deinococci</taxon>
        <taxon>Deinococcales</taxon>
        <taxon>Deinococcaceae</taxon>
        <taxon>Deinococcus</taxon>
    </lineage>
</organism>
<feature type="transmembrane region" description="Helical" evidence="10">
    <location>
        <begin position="272"/>
        <end position="292"/>
    </location>
</feature>
<feature type="transmembrane region" description="Helical" evidence="10">
    <location>
        <begin position="364"/>
        <end position="390"/>
    </location>
</feature>
<evidence type="ECO:0000256" key="3">
    <source>
        <dbReference type="ARBA" id="ARBA00022692"/>
    </source>
</evidence>
<dbReference type="PANTHER" id="PTHR43427">
    <property type="entry name" value="CHLORIDE CHANNEL PROTEIN CLC-E"/>
    <property type="match status" value="1"/>
</dbReference>
<comment type="subcellular location">
    <subcellularLocation>
        <location evidence="1">Membrane</location>
        <topology evidence="1">Multi-pass membrane protein</topology>
    </subcellularLocation>
</comment>
<evidence type="ECO:0000256" key="8">
    <source>
        <dbReference type="ARBA" id="ARBA00023214"/>
    </source>
</evidence>
<protein>
    <submittedName>
        <fullName evidence="12">Cl-channel voltage-gated family protein</fullName>
    </submittedName>
</protein>
<reference evidence="12 13" key="1">
    <citation type="journal article" date="2011" name="Stand. Genomic Sci.">
        <title>Complete genome sequence of Deinococcus maricopensis type strain (LB-34).</title>
        <authorList>
            <person name="Pukall R."/>
            <person name="Zeytun A."/>
            <person name="Lucas S."/>
            <person name="Lapidus A."/>
            <person name="Hammon N."/>
            <person name="Deshpande S."/>
            <person name="Nolan M."/>
            <person name="Cheng J.F."/>
            <person name="Pitluck S."/>
            <person name="Liolios K."/>
            <person name="Pagani I."/>
            <person name="Mikhailova N."/>
            <person name="Ivanova N."/>
            <person name="Mavromatis K."/>
            <person name="Pati A."/>
            <person name="Tapia R."/>
            <person name="Han C."/>
            <person name="Goodwin L."/>
            <person name="Chen A."/>
            <person name="Palaniappan K."/>
            <person name="Land M."/>
            <person name="Hauser L."/>
            <person name="Chang Y.J."/>
            <person name="Jeffries C.D."/>
            <person name="Brambilla E.M."/>
            <person name="Rohde M."/>
            <person name="Goker M."/>
            <person name="Detter J.C."/>
            <person name="Woyke T."/>
            <person name="Bristow J."/>
            <person name="Eisen J.A."/>
            <person name="Markowitz V."/>
            <person name="Hugenholtz P."/>
            <person name="Kyrpides N.C."/>
            <person name="Klenk H.P."/>
        </authorList>
    </citation>
    <scope>NUCLEOTIDE SEQUENCE [LARGE SCALE GENOMIC DNA]</scope>
    <source>
        <strain evidence="13">DSM 21211 / LMG 22137 / NRRL B-23946 / LB-34</strain>
    </source>
</reference>
<evidence type="ECO:0000313" key="12">
    <source>
        <dbReference type="EMBL" id="ADV67638.1"/>
    </source>
</evidence>
<dbReference type="RefSeq" id="WP_013557143.1">
    <property type="nucleotide sequence ID" value="NC_014958.1"/>
</dbReference>
<evidence type="ECO:0000256" key="2">
    <source>
        <dbReference type="ARBA" id="ARBA00022448"/>
    </source>
</evidence>
<proteinExistence type="predicted"/>
<sequence precursor="true">MRSNLPRAVLTRLETGRLVVYALVAGVIVGVLGAGLRAAFGWLGPHVGQIIGYTPPGTPGEGGLLMAFSTGTPWGLLLLPVVAAACALLFPAAGGDSLAQLVNGYHTRGQWPRALDQVRTLAAAVLGSSAGLLIGRDAAFTSVGQLSARLLARLTRLDAVEFRTLTLASAGAALGLVLHAPLAAAVLIAEVLYRRFEFEFEVLMPCVLAAVAAYAVYGVIYNFDPLLSVNTLQPPTAAQVPAYTLLALGITFTAWAAMQVSRLLPDAILAGWWRVAAAFAFGAVTALIAWGTPEVLGGGAGWLQLSVSGFVADEGIGYGAWRWVLLALGVRLCFGGGVLPSVAIGGLLGAGLANAVPGLALDPVVAALVGAVAFLTVTINTPVGATLLATTWGGDAMLPAALAASAMAHALSGNLSLIPGQVRSRADSPVHQAATLPTEVLRDPSDVAIEGLPEPEGAEQLYRLAVPSAWAGARANVVAWPDGVTFVGVVRDGDVHLVADDEPLGAHDELVLLATPDAFRVLEANLSVQASPVTPTA</sequence>
<keyword evidence="9" id="KW-0407">Ion channel</keyword>
<dbReference type="EMBL" id="CP002454">
    <property type="protein sequence ID" value="ADV67638.1"/>
    <property type="molecule type" value="Genomic_DNA"/>
</dbReference>
<dbReference type="STRING" id="709986.Deima_1993"/>
<feature type="transmembrane region" description="Helical" evidence="10">
    <location>
        <begin position="323"/>
        <end position="352"/>
    </location>
</feature>
<dbReference type="InterPro" id="IPR014743">
    <property type="entry name" value="Cl-channel_core"/>
</dbReference>
<reference evidence="13" key="2">
    <citation type="submission" date="2011-01" db="EMBL/GenBank/DDBJ databases">
        <title>The complete genome of Deinococcus maricopensis DSM 21211.</title>
        <authorList>
            <consortium name="US DOE Joint Genome Institute (JGI-PGF)"/>
            <person name="Lucas S."/>
            <person name="Copeland A."/>
            <person name="Lapidus A."/>
            <person name="Goodwin L."/>
            <person name="Pitluck S."/>
            <person name="Kyrpides N."/>
            <person name="Mavromatis K."/>
            <person name="Pagani I."/>
            <person name="Ivanova N."/>
            <person name="Ovchinnikova G."/>
            <person name="Zeytun A."/>
            <person name="Detter J.C."/>
            <person name="Han C."/>
            <person name="Land M."/>
            <person name="Hauser L."/>
            <person name="Markowitz V."/>
            <person name="Cheng J.-F."/>
            <person name="Hugenholtz P."/>
            <person name="Woyke T."/>
            <person name="Wu D."/>
            <person name="Pukall R."/>
            <person name="Gehrich-Schroeter G."/>
            <person name="Brambilla E."/>
            <person name="Klenk H.-P."/>
            <person name="Eisen J.A."/>
        </authorList>
    </citation>
    <scope>NUCLEOTIDE SEQUENCE [LARGE SCALE GENOMIC DNA]</scope>
    <source>
        <strain evidence="13">DSM 21211 / LMG 22137 / NRRL B-23946 / LB-34</strain>
    </source>
</reference>
<dbReference type="AlphaFoldDB" id="E8U999"/>
<accession>E8U999</accession>
<keyword evidence="8" id="KW-0868">Chloride</keyword>
<evidence type="ECO:0000256" key="7">
    <source>
        <dbReference type="ARBA" id="ARBA00023173"/>
    </source>
</evidence>
<dbReference type="InterPro" id="IPR036721">
    <property type="entry name" value="RCK_C_sf"/>
</dbReference>
<feature type="transmembrane region" description="Helical" evidence="10">
    <location>
        <begin position="396"/>
        <end position="418"/>
    </location>
</feature>
<dbReference type="KEGG" id="dmr:Deima_1993"/>
<dbReference type="InterPro" id="IPR001807">
    <property type="entry name" value="ClC"/>
</dbReference>
<dbReference type="Pfam" id="PF00654">
    <property type="entry name" value="Voltage_CLC"/>
    <property type="match status" value="1"/>
</dbReference>
<dbReference type="InterPro" id="IPR006037">
    <property type="entry name" value="RCK_C"/>
</dbReference>
<keyword evidence="5" id="KW-0406">Ion transport</keyword>
<keyword evidence="4 10" id="KW-1133">Transmembrane helix</keyword>
<keyword evidence="7" id="KW-0869">Chloride channel</keyword>
<dbReference type="SUPFAM" id="SSF81340">
    <property type="entry name" value="Clc chloride channel"/>
    <property type="match status" value="1"/>
</dbReference>
<keyword evidence="13" id="KW-1185">Reference proteome</keyword>
<dbReference type="eggNOG" id="COG0038">
    <property type="taxonomic scope" value="Bacteria"/>
</dbReference>
<evidence type="ECO:0000256" key="10">
    <source>
        <dbReference type="SAM" id="Phobius"/>
    </source>
</evidence>
<evidence type="ECO:0000256" key="5">
    <source>
        <dbReference type="ARBA" id="ARBA00023065"/>
    </source>
</evidence>
<evidence type="ECO:0000259" key="11">
    <source>
        <dbReference type="PROSITE" id="PS51202"/>
    </source>
</evidence>
<dbReference type="Gene3D" id="1.10.3080.10">
    <property type="entry name" value="Clc chloride channel"/>
    <property type="match status" value="1"/>
</dbReference>
<dbReference type="InterPro" id="IPR050368">
    <property type="entry name" value="ClC-type_chloride_channel"/>
</dbReference>
<dbReference type="HOGENOM" id="CLU_015263_5_3_0"/>
<keyword evidence="3 10" id="KW-0812">Transmembrane</keyword>
<keyword evidence="6 10" id="KW-0472">Membrane</keyword>
<keyword evidence="2" id="KW-0813">Transport</keyword>
<evidence type="ECO:0000256" key="1">
    <source>
        <dbReference type="ARBA" id="ARBA00004141"/>
    </source>
</evidence>
<dbReference type="PANTHER" id="PTHR43427:SF6">
    <property type="entry name" value="CHLORIDE CHANNEL PROTEIN CLC-E"/>
    <property type="match status" value="1"/>
</dbReference>
<evidence type="ECO:0000256" key="6">
    <source>
        <dbReference type="ARBA" id="ARBA00023136"/>
    </source>
</evidence>
<feature type="transmembrane region" description="Helical" evidence="10">
    <location>
        <begin position="74"/>
        <end position="99"/>
    </location>
</feature>
<dbReference type="Proteomes" id="UP000008635">
    <property type="component" value="Chromosome"/>
</dbReference>
<dbReference type="PROSITE" id="PS51202">
    <property type="entry name" value="RCK_C"/>
    <property type="match status" value="1"/>
</dbReference>
<dbReference type="GO" id="GO:0005254">
    <property type="term" value="F:chloride channel activity"/>
    <property type="evidence" value="ECO:0007669"/>
    <property type="project" value="UniProtKB-KW"/>
</dbReference>
<feature type="domain" description="RCK C-terminal" evidence="11">
    <location>
        <begin position="447"/>
        <end position="528"/>
    </location>
</feature>
<evidence type="ECO:0000256" key="4">
    <source>
        <dbReference type="ARBA" id="ARBA00022989"/>
    </source>
</evidence>
<feature type="transmembrane region" description="Helical" evidence="10">
    <location>
        <begin position="20"/>
        <end position="40"/>
    </location>
</feature>
<feature type="transmembrane region" description="Helical" evidence="10">
    <location>
        <begin position="164"/>
        <end position="188"/>
    </location>
</feature>
<evidence type="ECO:0000256" key="9">
    <source>
        <dbReference type="ARBA" id="ARBA00023303"/>
    </source>
</evidence>
<dbReference type="CDD" id="cd00400">
    <property type="entry name" value="Voltage_gated_ClC"/>
    <property type="match status" value="1"/>
</dbReference>